<evidence type="ECO:0000256" key="8">
    <source>
        <dbReference type="ARBA" id="ARBA00022792"/>
    </source>
</evidence>
<dbReference type="AlphaFoldDB" id="A0A0D5NSZ7"/>
<dbReference type="InterPro" id="IPR001750">
    <property type="entry name" value="ND/Mrp_TM"/>
</dbReference>
<comment type="similarity">
    <text evidence="2 17">Belongs to the complex I subunit 2 family.</text>
</comment>
<keyword evidence="10 17" id="KW-0249">Electron transport</keyword>
<dbReference type="EMBL" id="KP115292">
    <property type="protein sequence ID" value="AJY78587.1"/>
    <property type="molecule type" value="Genomic_DNA"/>
</dbReference>
<name>A0A0D5NSZ7_9BILA</name>
<accession>A0A0D5NSZ7</accession>
<proteinExistence type="inferred from homology"/>
<keyword evidence="5" id="KW-0813">Transport</keyword>
<dbReference type="GeneID" id="24146261"/>
<keyword evidence="12 17" id="KW-0520">NAD</keyword>
<dbReference type="PANTHER" id="PTHR46552:SF1">
    <property type="entry name" value="NADH-UBIQUINONE OXIDOREDUCTASE CHAIN 2"/>
    <property type="match status" value="1"/>
</dbReference>
<comment type="subcellular location">
    <subcellularLocation>
        <location evidence="1 17">Mitochondrion inner membrane</location>
        <topology evidence="1 17">Multi-pass membrane protein</topology>
    </subcellularLocation>
</comment>
<dbReference type="EC" id="7.1.1.2" evidence="3 17"/>
<feature type="transmembrane region" description="Helical" evidence="17">
    <location>
        <begin position="266"/>
        <end position="293"/>
    </location>
</feature>
<dbReference type="PANTHER" id="PTHR46552">
    <property type="entry name" value="NADH-UBIQUINONE OXIDOREDUCTASE CHAIN 2"/>
    <property type="match status" value="1"/>
</dbReference>
<reference evidence="19" key="2">
    <citation type="journal article" date="2015" name="Mar. Genomics">
        <title>The complete mitochondrial genome of Micrura ignea Schwartz &amp; Norenburg 2005 (Nemertea: Heteronemertea) and comparative analysis with other nemertean mitogenomes.</title>
        <authorList>
            <person name="Gonzalez-Cueto J."/>
            <person name="Escarraga-Fajardo M.E."/>
            <person name="Lagos A.M."/>
            <person name="Quiroga S."/>
            <person name="Castro L.R."/>
        </authorList>
    </citation>
    <scope>NUCLEOTIDE SEQUENCE</scope>
</reference>
<evidence type="ECO:0000256" key="7">
    <source>
        <dbReference type="ARBA" id="ARBA00022692"/>
    </source>
</evidence>
<evidence type="ECO:0000256" key="10">
    <source>
        <dbReference type="ARBA" id="ARBA00022982"/>
    </source>
</evidence>
<dbReference type="Pfam" id="PF00361">
    <property type="entry name" value="Proton_antipo_M"/>
    <property type="match status" value="1"/>
</dbReference>
<dbReference type="InterPro" id="IPR003917">
    <property type="entry name" value="NADH_UbQ_OxRdtase_chain2"/>
</dbReference>
<evidence type="ECO:0000256" key="12">
    <source>
        <dbReference type="ARBA" id="ARBA00023027"/>
    </source>
</evidence>
<dbReference type="GO" id="GO:0005743">
    <property type="term" value="C:mitochondrial inner membrane"/>
    <property type="evidence" value="ECO:0007669"/>
    <property type="project" value="UniProtKB-SubCell"/>
</dbReference>
<evidence type="ECO:0000256" key="14">
    <source>
        <dbReference type="ARBA" id="ARBA00023128"/>
    </source>
</evidence>
<geneLocation type="mitochondrion" evidence="19"/>
<keyword evidence="11 17" id="KW-1133">Transmembrane helix</keyword>
<reference evidence="19" key="1">
    <citation type="submission" date="2014-11" db="EMBL/GenBank/DDBJ databases">
        <authorList>
            <person name="Gonzalez J.A."/>
            <person name="Escarraga M.E."/>
            <person name="Lagos A.M."/>
            <person name="Quiroga S.Y."/>
            <person name="Castro L.R."/>
        </authorList>
    </citation>
    <scope>NUCLEOTIDE SEQUENCE</scope>
</reference>
<evidence type="ECO:0000256" key="1">
    <source>
        <dbReference type="ARBA" id="ARBA00004448"/>
    </source>
</evidence>
<protein>
    <recommendedName>
        <fullName evidence="4 17">NADH-ubiquinone oxidoreductase chain 2</fullName>
        <ecNumber evidence="3 17">7.1.1.2</ecNumber>
    </recommendedName>
</protein>
<keyword evidence="15 17" id="KW-0472">Membrane</keyword>
<organism evidence="19">
    <name type="scientific">Micrura ignea</name>
    <dbReference type="NCBI Taxonomy" id="328822"/>
    <lineage>
        <taxon>Eukaryota</taxon>
        <taxon>Metazoa</taxon>
        <taxon>Spiralia</taxon>
        <taxon>Lophotrochozoa</taxon>
        <taxon>Nemertea</taxon>
        <taxon>Pilidiophora</taxon>
        <taxon>Heteronemertea</taxon>
        <taxon>Lineidae</taxon>
        <taxon>Micrura</taxon>
    </lineage>
</organism>
<sequence>MFLFYPFSVGFFLLCVFGSLLSVSSSHWLGVWLGLEINLLGFIPLMIQGGWGQSVESAVKYFIVQALGSGFILLGGFFCGSGGVVWGVWGGMSFFLGCGLCLKLGVAPFHWWVPSVMGGIGWVGCGVLATWQKLAPFMLLLGVAGGFGLALLAFSFFSSVLGGLGGIGQVQVRLLMAYSSIAHLGWMVGMSCVSTVAGGFYYFFYFGLSFFVFVLLAGVQLGRFSQVSLVGMVFVLFGFLSLGGLPPLTGFLPKWVGLQVLGCCGLYLVLSGLVVGSLLSLYFYLSLVFLLFVSREKVYVGSYGAKLVNYFAFSWGGFCLGLPFYEGFYFVFG</sequence>
<dbReference type="GO" id="GO:0006120">
    <property type="term" value="P:mitochondrial electron transport, NADH to ubiquinone"/>
    <property type="evidence" value="ECO:0007669"/>
    <property type="project" value="InterPro"/>
</dbReference>
<evidence type="ECO:0000256" key="5">
    <source>
        <dbReference type="ARBA" id="ARBA00022448"/>
    </source>
</evidence>
<evidence type="ECO:0000313" key="19">
    <source>
        <dbReference type="EMBL" id="AJY78587.1"/>
    </source>
</evidence>
<evidence type="ECO:0000256" key="3">
    <source>
        <dbReference type="ARBA" id="ARBA00012944"/>
    </source>
</evidence>
<keyword evidence="8 17" id="KW-0999">Mitochondrion inner membrane</keyword>
<keyword evidence="9 17" id="KW-1278">Translocase</keyword>
<evidence type="ECO:0000256" key="4">
    <source>
        <dbReference type="ARBA" id="ARBA00021008"/>
    </source>
</evidence>
<keyword evidence="7 17" id="KW-0812">Transmembrane</keyword>
<evidence type="ECO:0000256" key="16">
    <source>
        <dbReference type="ARBA" id="ARBA00049551"/>
    </source>
</evidence>
<evidence type="ECO:0000256" key="17">
    <source>
        <dbReference type="RuleBase" id="RU003403"/>
    </source>
</evidence>
<feature type="transmembrane region" description="Helical" evidence="17">
    <location>
        <begin position="59"/>
        <end position="78"/>
    </location>
</feature>
<evidence type="ECO:0000256" key="11">
    <source>
        <dbReference type="ARBA" id="ARBA00022989"/>
    </source>
</evidence>
<evidence type="ECO:0000256" key="13">
    <source>
        <dbReference type="ARBA" id="ARBA00023075"/>
    </source>
</evidence>
<feature type="transmembrane region" description="Helical" evidence="17">
    <location>
        <begin position="109"/>
        <end position="131"/>
    </location>
</feature>
<dbReference type="CTD" id="4536"/>
<feature type="transmembrane region" description="Helical" evidence="17">
    <location>
        <begin position="28"/>
        <end position="47"/>
    </location>
</feature>
<evidence type="ECO:0000256" key="9">
    <source>
        <dbReference type="ARBA" id="ARBA00022967"/>
    </source>
</evidence>
<dbReference type="GO" id="GO:0008137">
    <property type="term" value="F:NADH dehydrogenase (ubiquinone) activity"/>
    <property type="evidence" value="ECO:0007669"/>
    <property type="project" value="UniProtKB-EC"/>
</dbReference>
<evidence type="ECO:0000256" key="15">
    <source>
        <dbReference type="ARBA" id="ARBA00023136"/>
    </source>
</evidence>
<keyword evidence="13 17" id="KW-0830">Ubiquinone</keyword>
<feature type="domain" description="NADH:quinone oxidoreductase/Mrp antiporter transmembrane" evidence="18">
    <location>
        <begin position="25"/>
        <end position="279"/>
    </location>
</feature>
<feature type="transmembrane region" description="Helical" evidence="17">
    <location>
        <begin position="202"/>
        <end position="222"/>
    </location>
</feature>
<evidence type="ECO:0000256" key="6">
    <source>
        <dbReference type="ARBA" id="ARBA00022660"/>
    </source>
</evidence>
<comment type="function">
    <text evidence="17">Core subunit of the mitochondrial membrane respiratory chain NADH dehydrogenase (Complex I) which catalyzes electron transfer from NADH through the respiratory chain, using ubiquinone as an electron acceptor. Essential for the catalytic activity and assembly of complex I.</text>
</comment>
<keyword evidence="6 17" id="KW-0679">Respiratory chain</keyword>
<dbReference type="PRINTS" id="PR01436">
    <property type="entry name" value="NADHDHGNASE2"/>
</dbReference>
<feature type="transmembrane region" description="Helical" evidence="17">
    <location>
        <begin position="305"/>
        <end position="325"/>
    </location>
</feature>
<dbReference type="RefSeq" id="YP_009131679.1">
    <property type="nucleotide sequence ID" value="NC_026874.1"/>
</dbReference>
<dbReference type="InterPro" id="IPR050175">
    <property type="entry name" value="Complex_I_Subunit_2"/>
</dbReference>
<gene>
    <name evidence="19" type="primary">ND2</name>
</gene>
<feature type="transmembrane region" description="Helical" evidence="17">
    <location>
        <begin position="137"/>
        <end position="162"/>
    </location>
</feature>
<comment type="catalytic activity">
    <reaction evidence="16 17">
        <text>a ubiquinone + NADH + 5 H(+)(in) = a ubiquinol + NAD(+) + 4 H(+)(out)</text>
        <dbReference type="Rhea" id="RHEA:29091"/>
        <dbReference type="Rhea" id="RHEA-COMP:9565"/>
        <dbReference type="Rhea" id="RHEA-COMP:9566"/>
        <dbReference type="ChEBI" id="CHEBI:15378"/>
        <dbReference type="ChEBI" id="CHEBI:16389"/>
        <dbReference type="ChEBI" id="CHEBI:17976"/>
        <dbReference type="ChEBI" id="CHEBI:57540"/>
        <dbReference type="ChEBI" id="CHEBI:57945"/>
        <dbReference type="EC" id="7.1.1.2"/>
    </reaction>
</comment>
<evidence type="ECO:0000259" key="18">
    <source>
        <dbReference type="Pfam" id="PF00361"/>
    </source>
</evidence>
<evidence type="ECO:0000256" key="2">
    <source>
        <dbReference type="ARBA" id="ARBA00007012"/>
    </source>
</evidence>
<feature type="transmembrane region" description="Helical" evidence="17">
    <location>
        <begin position="229"/>
        <end position="246"/>
    </location>
</feature>
<keyword evidence="14 17" id="KW-0496">Mitochondrion</keyword>